<sequence>MECGHFLSLLVATSDGVQAIYQEVVDDWLPEDPPVTTLFAALGDRIAEEFTDGGADSNLHIFALIEQAMENGDEKLATAVATGLIEAMVARAVQSENQWKQMAPLLGPRSLHHAESWLST</sequence>
<keyword evidence="3" id="KW-1185">Reference proteome</keyword>
<evidence type="ECO:0000259" key="1">
    <source>
        <dbReference type="Pfam" id="PF24722"/>
    </source>
</evidence>
<gene>
    <name evidence="2" type="ORF">MOV92_24740</name>
</gene>
<accession>A0ABY3XC84</accession>
<dbReference type="Pfam" id="PF24722">
    <property type="entry name" value="DUF7674"/>
    <property type="match status" value="1"/>
</dbReference>
<evidence type="ECO:0000313" key="2">
    <source>
        <dbReference type="EMBL" id="UNP29620.1"/>
    </source>
</evidence>
<dbReference type="Proteomes" id="UP000829194">
    <property type="component" value="Chromosome"/>
</dbReference>
<name>A0ABY3XC84_9GAMM</name>
<organism evidence="2 3">
    <name type="scientific">Lysobacter gummosus</name>
    <dbReference type="NCBI Taxonomy" id="262324"/>
    <lineage>
        <taxon>Bacteria</taxon>
        <taxon>Pseudomonadati</taxon>
        <taxon>Pseudomonadota</taxon>
        <taxon>Gammaproteobacteria</taxon>
        <taxon>Lysobacterales</taxon>
        <taxon>Lysobacteraceae</taxon>
        <taxon>Lysobacter</taxon>
    </lineage>
</organism>
<dbReference type="InterPro" id="IPR056091">
    <property type="entry name" value="DUF7674"/>
</dbReference>
<feature type="domain" description="DUF7674" evidence="1">
    <location>
        <begin position="19"/>
        <end position="111"/>
    </location>
</feature>
<reference evidence="2 3" key="1">
    <citation type="submission" date="2022-03" db="EMBL/GenBank/DDBJ databases">
        <title>Complete genome sequence of Lysobacter capsici VKM B-2533 and Lysobacter gummosus 10.1.1, promising sources of lytic agents.</title>
        <authorList>
            <person name="Tarlachkov S.V."/>
            <person name="Kudryakova I.V."/>
            <person name="Afoshin A.S."/>
            <person name="Leontyevskaya E.A."/>
            <person name="Leontyevskaya N.V."/>
        </authorList>
    </citation>
    <scope>NUCLEOTIDE SEQUENCE [LARGE SCALE GENOMIC DNA]</scope>
    <source>
        <strain evidence="2 3">10.1.1</strain>
    </source>
</reference>
<dbReference type="EMBL" id="CP093547">
    <property type="protein sequence ID" value="UNP29620.1"/>
    <property type="molecule type" value="Genomic_DNA"/>
</dbReference>
<proteinExistence type="predicted"/>
<evidence type="ECO:0000313" key="3">
    <source>
        <dbReference type="Proteomes" id="UP000829194"/>
    </source>
</evidence>
<dbReference type="RefSeq" id="WP_148649139.1">
    <property type="nucleotide sequence ID" value="NZ_CP011131.1"/>
</dbReference>
<protein>
    <recommendedName>
        <fullName evidence="1">DUF7674 domain-containing protein</fullName>
    </recommendedName>
</protein>